<dbReference type="SUPFAM" id="SSF53756">
    <property type="entry name" value="UDP-Glycosyltransferase/glycogen phosphorylase"/>
    <property type="match status" value="1"/>
</dbReference>
<dbReference type="EMBL" id="UYRR01035536">
    <property type="protein sequence ID" value="VDK64870.1"/>
    <property type="molecule type" value="Genomic_DNA"/>
</dbReference>
<protein>
    <submittedName>
        <fullName evidence="4">Glucuronosyltransferase</fullName>
    </submittedName>
</protein>
<dbReference type="Proteomes" id="UP000267096">
    <property type="component" value="Unassembled WGS sequence"/>
</dbReference>
<evidence type="ECO:0000313" key="2">
    <source>
        <dbReference type="EMBL" id="VDK64870.1"/>
    </source>
</evidence>
<name>A0A0M3KDK4_ANISI</name>
<keyword evidence="3" id="KW-1185">Reference proteome</keyword>
<evidence type="ECO:0000313" key="4">
    <source>
        <dbReference type="WBParaSite" id="ASIM_0001905701-mRNA-1"/>
    </source>
</evidence>
<feature type="signal peptide" evidence="1">
    <location>
        <begin position="1"/>
        <end position="19"/>
    </location>
</feature>
<evidence type="ECO:0000256" key="1">
    <source>
        <dbReference type="SAM" id="SignalP"/>
    </source>
</evidence>
<accession>A0A0M3KDK4</accession>
<gene>
    <name evidence="2" type="ORF">ASIM_LOCUS18452</name>
</gene>
<sequence>MQSFPAILWLFCTLQNVDSSRILFVVMHSSRSHIGSMLPMAMTLSEAGHDVHFMQTTQFDEPFKFPGSIKNHFIKVNISHVVHLQEAWQYLYNPT</sequence>
<reference evidence="2 3" key="2">
    <citation type="submission" date="2018-11" db="EMBL/GenBank/DDBJ databases">
        <authorList>
            <consortium name="Pathogen Informatics"/>
        </authorList>
    </citation>
    <scope>NUCLEOTIDE SEQUENCE [LARGE SCALE GENOMIC DNA]</scope>
</reference>
<dbReference type="AlphaFoldDB" id="A0A0M3KDK4"/>
<feature type="chain" id="PRO_5043121464" evidence="1">
    <location>
        <begin position="20"/>
        <end position="95"/>
    </location>
</feature>
<reference evidence="4" key="1">
    <citation type="submission" date="2017-02" db="UniProtKB">
        <authorList>
            <consortium name="WormBaseParasite"/>
        </authorList>
    </citation>
    <scope>IDENTIFICATION</scope>
</reference>
<proteinExistence type="predicted"/>
<dbReference type="Gene3D" id="3.40.50.2000">
    <property type="entry name" value="Glycogen Phosphorylase B"/>
    <property type="match status" value="1"/>
</dbReference>
<evidence type="ECO:0000313" key="3">
    <source>
        <dbReference type="Proteomes" id="UP000267096"/>
    </source>
</evidence>
<dbReference type="WBParaSite" id="ASIM_0001905701-mRNA-1">
    <property type="protein sequence ID" value="ASIM_0001905701-mRNA-1"/>
    <property type="gene ID" value="ASIM_0001905701"/>
</dbReference>
<keyword evidence="1" id="KW-0732">Signal</keyword>
<organism evidence="4">
    <name type="scientific">Anisakis simplex</name>
    <name type="common">Herring worm</name>
    <dbReference type="NCBI Taxonomy" id="6269"/>
    <lineage>
        <taxon>Eukaryota</taxon>
        <taxon>Metazoa</taxon>
        <taxon>Ecdysozoa</taxon>
        <taxon>Nematoda</taxon>
        <taxon>Chromadorea</taxon>
        <taxon>Rhabditida</taxon>
        <taxon>Spirurina</taxon>
        <taxon>Ascaridomorpha</taxon>
        <taxon>Ascaridoidea</taxon>
        <taxon>Anisakidae</taxon>
        <taxon>Anisakis</taxon>
        <taxon>Anisakis simplex complex</taxon>
    </lineage>
</organism>
<dbReference type="OrthoDB" id="5868351at2759"/>